<dbReference type="InterPro" id="IPR011044">
    <property type="entry name" value="Quino_amine_DH_bsu"/>
</dbReference>
<dbReference type="SUPFAM" id="SSF50969">
    <property type="entry name" value="YVTN repeat-like/Quinoprotein amine dehydrogenase"/>
    <property type="match status" value="1"/>
</dbReference>
<comment type="subcellular location">
    <subcellularLocation>
        <location evidence="1">Secreted</location>
    </subcellularLocation>
</comment>
<keyword evidence="4" id="KW-0106">Calcium</keyword>
<dbReference type="Pfam" id="PF19077">
    <property type="entry name" value="Big_13"/>
    <property type="match status" value="2"/>
</dbReference>
<evidence type="ECO:0000313" key="7">
    <source>
        <dbReference type="EMBL" id="TBC01433.1"/>
    </source>
</evidence>
<keyword evidence="2" id="KW-0964">Secreted</keyword>
<evidence type="ECO:0000256" key="1">
    <source>
        <dbReference type="ARBA" id="ARBA00004613"/>
    </source>
</evidence>
<evidence type="ECO:0000256" key="4">
    <source>
        <dbReference type="ARBA" id="ARBA00022837"/>
    </source>
</evidence>
<dbReference type="PANTHER" id="PTHR34599">
    <property type="entry name" value="PEROXIDASE-RELATED"/>
    <property type="match status" value="1"/>
</dbReference>
<dbReference type="Pfam" id="PF17957">
    <property type="entry name" value="Big_7"/>
    <property type="match status" value="1"/>
</dbReference>
<feature type="domain" description="Bacterial Ig-like" evidence="6">
    <location>
        <begin position="475"/>
        <end position="566"/>
    </location>
</feature>
<dbReference type="InterPro" id="IPR044016">
    <property type="entry name" value="Big_13"/>
</dbReference>
<evidence type="ECO:0000259" key="6">
    <source>
        <dbReference type="Pfam" id="PF19077"/>
    </source>
</evidence>
<protein>
    <submittedName>
        <fullName evidence="7">Phosphatase PAP2 family protein</fullName>
    </submittedName>
</protein>
<evidence type="ECO:0000256" key="3">
    <source>
        <dbReference type="ARBA" id="ARBA00022729"/>
    </source>
</evidence>
<comment type="caution">
    <text evidence="7">The sequence shown here is derived from an EMBL/GenBank/DDBJ whole genome shotgun (WGS) entry which is preliminary data.</text>
</comment>
<dbReference type="InterPro" id="IPR059100">
    <property type="entry name" value="TSP3_bac"/>
</dbReference>
<dbReference type="CDD" id="cd03398">
    <property type="entry name" value="PAP2_haloperoxidase"/>
    <property type="match status" value="1"/>
</dbReference>
<keyword evidence="3" id="KW-0732">Signal</keyword>
<dbReference type="Pfam" id="PF18884">
    <property type="entry name" value="TSP3_bac"/>
    <property type="match status" value="1"/>
</dbReference>
<feature type="domain" description="Bacterial Ig-like" evidence="6">
    <location>
        <begin position="1531"/>
        <end position="1614"/>
    </location>
</feature>
<dbReference type="Proteomes" id="UP000294215">
    <property type="component" value="Unassembled WGS sequence"/>
</dbReference>
<accession>A0AB38HRG1</accession>
<reference evidence="7 8" key="1">
    <citation type="submission" date="2019-02" db="EMBL/GenBank/DDBJ databases">
        <title>The genomic architecture of introgression among sibling species of bacteria.</title>
        <authorList>
            <person name="Cavassim M.I.A."/>
            <person name="Moeskjaer S."/>
            <person name="Moslemi C."/>
            <person name="Fields B."/>
            <person name="Bachmann A."/>
            <person name="Vilhjalmsson B."/>
            <person name="Schierup M.H."/>
            <person name="Young J.P.W."/>
            <person name="Andersen S.U."/>
        </authorList>
    </citation>
    <scope>NUCLEOTIDE SEQUENCE [LARGE SCALE GENOMIC DNA]</scope>
    <source>
        <strain evidence="7 8">SM92</strain>
    </source>
</reference>
<dbReference type="InterPro" id="IPR013783">
    <property type="entry name" value="Ig-like_fold"/>
</dbReference>
<dbReference type="SUPFAM" id="SSF48317">
    <property type="entry name" value="Acid phosphatase/Vanadium-dependent haloperoxidase"/>
    <property type="match status" value="1"/>
</dbReference>
<organism evidence="7 8">
    <name type="scientific">Rhizobium ruizarguesonis</name>
    <dbReference type="NCBI Taxonomy" id="2081791"/>
    <lineage>
        <taxon>Bacteria</taxon>
        <taxon>Pseudomonadati</taxon>
        <taxon>Pseudomonadota</taxon>
        <taxon>Alphaproteobacteria</taxon>
        <taxon>Hyphomicrobiales</taxon>
        <taxon>Rhizobiaceae</taxon>
        <taxon>Rhizobium/Agrobacterium group</taxon>
        <taxon>Rhizobium</taxon>
    </lineage>
</organism>
<dbReference type="PANTHER" id="PTHR34599:SF1">
    <property type="entry name" value="PHOSPHATIDIC ACID PHOSPHATASE TYPE 2_HALOPEROXIDASE DOMAIN-CONTAINING PROTEIN"/>
    <property type="match status" value="1"/>
</dbReference>
<dbReference type="InterPro" id="IPR052559">
    <property type="entry name" value="V-haloperoxidase"/>
</dbReference>
<dbReference type="InterPro" id="IPR036938">
    <property type="entry name" value="PAP2/HPO_sf"/>
</dbReference>
<evidence type="ECO:0000256" key="5">
    <source>
        <dbReference type="SAM" id="MobiDB-lite"/>
    </source>
</evidence>
<gene>
    <name evidence="7" type="ORF">ELH40_38250</name>
</gene>
<name>A0AB38HRG1_9HYPH</name>
<evidence type="ECO:0000313" key="8">
    <source>
        <dbReference type="Proteomes" id="UP000294215"/>
    </source>
</evidence>
<proteinExistence type="predicted"/>
<feature type="region of interest" description="Disordered" evidence="5">
    <location>
        <begin position="2106"/>
        <end position="2151"/>
    </location>
</feature>
<feature type="compositionally biased region" description="Basic and acidic residues" evidence="5">
    <location>
        <begin position="2142"/>
        <end position="2151"/>
    </location>
</feature>
<dbReference type="Gene3D" id="1.10.606.20">
    <property type="match status" value="1"/>
</dbReference>
<dbReference type="Gene3D" id="2.60.40.10">
    <property type="entry name" value="Immunoglobulins"/>
    <property type="match status" value="9"/>
</dbReference>
<evidence type="ECO:0000256" key="2">
    <source>
        <dbReference type="ARBA" id="ARBA00022525"/>
    </source>
</evidence>
<feature type="non-terminal residue" evidence="7">
    <location>
        <position position="3607"/>
    </location>
</feature>
<sequence>MGDSMATITIFDLDGNSTGTNGALFLSEGDRPKRLVPFASVAATGNFAGQTLKVSGLLAEDEIGFAGGVTVAGKTIRIGGLAIGSLTGGVGGTDLTITFNANAFANQVQTLVRSITLRDTSHNPQASQTLTFNLAGIIRTDAVTIKRVNDAPELDLNGGARGSSVSLSYVENEPLKLIAPSATLSDIDSSNFDNGSLRVSFEANSSSSDQLAVKTDSVVALSGSSVSVNGIVIGAVSGGTNGADLVVALNAFATSALVTTLLRHVGYSNSSHNPSAASRLVRFRIVDGDGTSNGGHDTDIAFATIGVTRVNDAPVIDLNGSASGTSNSIDYASGDSIKLIAPSGLVVDADSPNFEGGSLRVSLTKNRSSSDQLAIKADRTVAAIGSYVFIARSLVGRIVSNGRNGADLVINLLHAATPAAVTALLEHVGYSNASNSPSTLAREITFTIVDGDGNSFGGQDTGSATATVSFTSIVPPTVTTALAHDTGRLTDDRLTSSAALLGTGAANAIVHFAIDGTALGDTAIADDTGHWTFTPTGLADGIHTIVASETTAAGTGSSSITFTLDTASPPIPILALATDSGNSGSDKVTNVGTINVTGLESGAVLEYSSDGGGTWSAGSGSSFTLSGDGPKNVLARQTDAAGNTSGNGTLTFTLDTAAPTTPILALATDSGSSGSDKVTNVGTVNVAGLENGAAWEYSTDGGTTWSAGSGSSFTLTGDGPKNLLARQTDAAGNTSGSGSLTFTLDTAAPATPSLSLATDSGSSGSDKVTNTGTVNVAGLENGAAWEYSTDGGSTWSAGSGSSFTLSGDGPKNLLARQTDATGNTSGDGGLTFTLDTTADAPADLAVVIGDHSIDNTEKTAVGFTVSGLDSDATADVTFIDALNHTVAVQVTGNGASSANLTGLADGAIAVSVRATDTAGNFATGAGDALTLDTSGPGGGTPPTPTLALAIDSGRSAGDRITNVGTVNVAGLESGATWEFSTDGGNIWTTGSGSSFILSGDGPKGVLVRQTNTAGQTSANGNLNFTLDTTPATTPTFGLAATDQFGDPANHQSTSNHVTLVGQTEAGVSLTLLQSGDTTIANSGGGFQFANVALAPGLNALSVQATDLAGNTSTGLLTVDQVAQAGGANAVLEWNRIMLDAIRSDASTPPVASRGLAMESIAVSDVVAAINGTSGYYVTMHALAGTSAEAAIAAAAHKILTYLYPAQIAALDAKFTASLVAIQDGVSETNGVTLGETIANQVITLRSSDGWNNFVLDEGSTAAGQWRPTAPMYAPAMLPNWATLTPFALNSPDQFLAAGPPDPSSQAYADAVNKTKSLGSATSTTRTADQTQIARFWADGPGTYTPSGAWNQIAEEVAQQQGLSLSQAALLFAQLNVAQADAGIAAWNTKYAYDTWRPDTAIQNADAIGNPNITADPNWKPLIIDPPFPEYISGHSTYSGAAAAILTDFFGSNYAFSTTSTSLLNVTRSFTSFEQAAQEAGESRIYGGIHFEFSNQDGLATGSQIGSWVLKAFDLSSDTIAPKILLDQVSGVITNVNPTITGHVVDNLSGVSQLQLQRDGGSSVSIAVDSSGAFTVPLGFALDGSADGQHSLTFVAKDAAGNTGTPVTTSFTLDTRAPLITFDPTSIQNGGTLDSASRITGVANPTGSALAALTYSLDGGIDVPVSFNTATGAFDAALNLSKLGTGNHTLAISATDAAGNTSAASFVVSLPQRVPLTITDTQPMTGAGDVGVTFRPKVTFSRPVDLSTLTGNSLFATDTTGAKIPATIVPFADATGAWLFFNNPLPGASAITLHLDGNAIKGLDGALLDADGDGAPGGVFAGSFTTVNTAVVPGTTITGRVFDPGADLQPMTFDDVRAGPDQILHTTDDVYLNPIAGVKVFILGHENEAVFTDASGNFTLTSLPTGDVKVAFDGRTATNAPAGFFFPEMVMDTNIRPGVANTIMGSMGDTTKQIANASDPSVYLPRLATNILQSISDTTSTTVTAPLSSSSGSSIPITGEQLNLLSLTIQAGSLVDANGNPVSNAKVGISPVPASLVADMLPPGLMQHTFDITIQAPGAAVFTTPAELTLPNIFNAAPGTKLNLLSFDHTTGRLVIDGTATVSEDGLSVKTDPGAGVTSPGWHGMTPPGVNATSPVAPPPPPHDPKEPKEPKCDPLGMGLSFAGAALGLAGIAGAATLSSPALVAIGLTGLAVSVVDLARSYANNSSSENGSALAGIFGGLAGIGATVRPNNPVTVTTITGIGPSANLLTETAGSVPSGLLRVGGTALGVLGTALNALDFYNRGKACGYWGGNAPLSLHASILDTEAEIGIVEAGQYFENFVALHASAAEELDALRENVFGAAIKSILPSSNEELLLEVNGDYLRFTTKSGQYTKDQQGNIYQVDLAALFSSSTFSSAIQNQLSLLGSAVDGVSDAYNSIANSQKYAKAISDAYSVVFDITGATSSHELTYYTISDYETGETILRGSLKSGMFDVFLPSDKRFIVDLFAPNIDAYGHAILETGPSGSSSITINGGVTNALNLAQSFVPLSDKDQDSLSDLAEYILGTNLTNSDSDGDGVSDYAEVIAGTNPSDGRVLATGVLASVALEGQAQDISTEAFPDGMRVAFVATGSYGLALVDIRAPLRPLVLSQIDLMGVTTDVAVDTRLNIAAVASTVGLQLIDISDPSAPALIQTLLGLATTQVEIIDGIAYANDSVSLKSFDLATGELLQTLPLDGTSLTSIARDGTVLYTMDSSRALRVIELSSGIMVLKGSIVLPSGGNGIFAADGVAYVSASDGFRGGYLTVDVSDPLSPRLISDVDAANIAGTALALNGSGLGVTVQNINTNTGPTNVLDVVDTSDPTDTGRFITRYTLPEQPYDVAIGNGVAFVADGTGGLQVVNYRSFDTQGVAPTVQITQLPTDVDSNTPGIQIVEGQTVTLKAKITDDVQVGNVQLLVNGQVSTNDVQYPWDLSARLPTIAANGSDQVTLTVRAIDTGGNTTVSSPVQIQLVHDTVAPHLISENISDGMIVGRSFRAFTFLFSEALDPTTVSTSSFWLIGPGGAVVNPISIQTRSGDRSVQVTYDTLALGSYHFDIDSSLVTDRAGNALGTSVLSAGFSVQPFSIEWTNPAGGNWATASNWNTGHIPSAQDDVLVPLPVGATISLPNANTTIARLVETGGGMLTLSGGSLAVANDITVEGSFVLAGGTFLPGSSGTFGKFTQGGGELSGAVPLTVSGASTLSGGTQGGPGTTFANGGAEFISTGFGLDGGRTLRLGGTSAATGSYVQLGLNASNPQTGLSENGSGILTVANGATFNDQTTDSGLYIYTNNFGTDDDGSTAAVNNQGTFIKSGSAATSTITAVFNNSGTVDVQSGILDLSSGGTDVSATYKGVGTVQFSGGTRTLDATSSITTANVVFSGGTTIVNGIYAASGSTTVSGGTATLAGTTTSLGNTVNILAGSLNFGNASQTVVNLVQSGGLLGGGGTLTVSGASTLSGGTQGGPGTTFANGGAEFISTGFGLDGGRTLRLGGTSAATGSYVQLGLNASNPQTGLSENGSGTLTVANGATFNDQTTDSGLYIYTNNSGPDDDGSTAAVNNQGTFIKSGSAATSTITAVFNNSGTVDVQSGILD</sequence>
<dbReference type="EMBL" id="SIMR01000010">
    <property type="protein sequence ID" value="TBC01433.1"/>
    <property type="molecule type" value="Genomic_DNA"/>
</dbReference>